<sequence>MAANFNVNQQFLEQLKDAGNRLLLPPSSTPELLLLLDEVVLLLSKIGQVPSHQVQDALLYIMKALIADSLMRNPDADVLITVTACLNEILRISAPVAPYDDEKMKEIFELIVLSFDKLSCPPGRCYSKAVLILESVARLRSCVMMLDLDCDSLITKMFELFQKHISSNHPHSVFLAMERIMTVMITESDSLSVELLKVLLESIRKENQNASPESFKLGAKVVEECLEKLKPYVVEAVTSTGCCLEDYAPILSSICETEPIDVKDPVHHSAKHLVECEPTGDELHSAEHVQPLKVIERCSQNAGTTGDERHSQNPGTTDDDRCCQNPEAASKGEGKLNSHNPDEKDVSLTGQGKISRGSPRDHVKRSSEAPRSKKVVPKMEDKPSKRDTEQAAGLDNKRVYQATPLGGSSDKKGKPQKKDISGGSRKKSTTSMSRKDRTQTNDAFTSQRKRASSDDDVFETPHGRKNYKEDLIGCKIKVWWPLDRSYYEGTISSFDASTKKHKVEYDDGDEEVLNLRTEQWEFLGDEISTDIDLFVDMKSPHSRPIMTKREAPTVCEKEISQTNTKKREAMPDYETEADDGSHEAARIVEKEKTPEGLSETKRPKLSDGQKS</sequence>
<dbReference type="Pfam" id="PF20168">
    <property type="entry name" value="PDS5"/>
    <property type="match status" value="1"/>
</dbReference>
<keyword evidence="10" id="KW-1185">Reference proteome</keyword>
<dbReference type="GeneID" id="110805132"/>
<dbReference type="InterPro" id="IPR039776">
    <property type="entry name" value="Pds5"/>
</dbReference>
<feature type="compositionally biased region" description="Basic and acidic residues" evidence="8">
    <location>
        <begin position="330"/>
        <end position="346"/>
    </location>
</feature>
<evidence type="ECO:0000256" key="5">
    <source>
        <dbReference type="ARBA" id="ARBA00023204"/>
    </source>
</evidence>
<dbReference type="InterPro" id="IPR016024">
    <property type="entry name" value="ARM-type_fold"/>
</dbReference>
<feature type="compositionally biased region" description="Basic and acidic residues" evidence="8">
    <location>
        <begin position="358"/>
        <end position="389"/>
    </location>
</feature>
<dbReference type="GO" id="GO:0006281">
    <property type="term" value="P:DNA repair"/>
    <property type="evidence" value="ECO:0007669"/>
    <property type="project" value="UniProtKB-KW"/>
</dbReference>
<dbReference type="Proteomes" id="UP000813463">
    <property type="component" value="Chromosome 4"/>
</dbReference>
<dbReference type="InterPro" id="IPR047365">
    <property type="entry name" value="Tudor_AtPTM-like"/>
</dbReference>
<name>A0A9R0JGE0_SPIOL</name>
<dbReference type="PANTHER" id="PTHR12663:SF69">
    <property type="entry name" value="SISTER CHROMATID COHESION PROTEIN PDS5 HOMOLOG E"/>
    <property type="match status" value="1"/>
</dbReference>
<evidence type="ECO:0000256" key="6">
    <source>
        <dbReference type="ARBA" id="ARBA00023242"/>
    </source>
</evidence>
<dbReference type="GO" id="GO:0035825">
    <property type="term" value="P:homologous recombination"/>
    <property type="evidence" value="ECO:0007669"/>
    <property type="project" value="UniProtKB-ARBA"/>
</dbReference>
<dbReference type="SUPFAM" id="SSF63748">
    <property type="entry name" value="Tudor/PWWP/MBT"/>
    <property type="match status" value="1"/>
</dbReference>
<protein>
    <submittedName>
        <fullName evidence="12">Sister chromatid cohesion protein PDS5 homolog D</fullName>
    </submittedName>
    <submittedName>
        <fullName evidence="11">Uncharacterized protein LOC110805132 isoform X1</fullName>
    </submittedName>
</protein>
<dbReference type="RefSeq" id="XP_021866448.1">
    <property type="nucleotide sequence ID" value="XM_022010756.1"/>
</dbReference>
<dbReference type="CDD" id="cd20404">
    <property type="entry name" value="Tudor_Agenet_AtEML-like"/>
    <property type="match status" value="1"/>
</dbReference>
<dbReference type="Pfam" id="PF21743">
    <property type="entry name" value="PTM_DIR17_Tudor"/>
    <property type="match status" value="1"/>
</dbReference>
<dbReference type="RefSeq" id="XP_056699213.1">
    <property type="nucleotide sequence ID" value="XM_056843235.1"/>
</dbReference>
<dbReference type="OrthoDB" id="200660at2759"/>
<keyword evidence="7" id="KW-0131">Cell cycle</keyword>
<evidence type="ECO:0000259" key="9">
    <source>
        <dbReference type="Pfam" id="PF21743"/>
    </source>
</evidence>
<evidence type="ECO:0000313" key="10">
    <source>
        <dbReference type="Proteomes" id="UP000813463"/>
    </source>
</evidence>
<organism evidence="10 11">
    <name type="scientific">Spinacia oleracea</name>
    <name type="common">Spinach</name>
    <dbReference type="NCBI Taxonomy" id="3562"/>
    <lineage>
        <taxon>Eukaryota</taxon>
        <taxon>Viridiplantae</taxon>
        <taxon>Streptophyta</taxon>
        <taxon>Embryophyta</taxon>
        <taxon>Tracheophyta</taxon>
        <taxon>Spermatophyta</taxon>
        <taxon>Magnoliopsida</taxon>
        <taxon>eudicotyledons</taxon>
        <taxon>Gunneridae</taxon>
        <taxon>Pentapetalae</taxon>
        <taxon>Caryophyllales</taxon>
        <taxon>Chenopodiaceae</taxon>
        <taxon>Chenopodioideae</taxon>
        <taxon>Anserineae</taxon>
        <taxon>Spinacia</taxon>
    </lineage>
</organism>
<evidence type="ECO:0000256" key="7">
    <source>
        <dbReference type="ARBA" id="ARBA00023306"/>
    </source>
</evidence>
<dbReference type="GO" id="GO:0051301">
    <property type="term" value="P:cell division"/>
    <property type="evidence" value="ECO:0007669"/>
    <property type="project" value="UniProtKB-KW"/>
</dbReference>
<feature type="domain" description="PTM/DIR17-like Tudor" evidence="9">
    <location>
        <begin position="483"/>
        <end position="514"/>
    </location>
</feature>
<keyword evidence="4" id="KW-0498">Mitosis</keyword>
<gene>
    <name evidence="11 12" type="primary">LOC110805132</name>
</gene>
<feature type="compositionally biased region" description="Basic and acidic residues" evidence="8">
    <location>
        <begin position="579"/>
        <end position="611"/>
    </location>
</feature>
<keyword evidence="3" id="KW-0227">DNA damage</keyword>
<keyword evidence="2" id="KW-0132">Cell division</keyword>
<dbReference type="AlphaFoldDB" id="A0A9R0JGE0"/>
<dbReference type="SUPFAM" id="SSF48371">
    <property type="entry name" value="ARM repeat"/>
    <property type="match status" value="1"/>
</dbReference>
<accession>A0A9R0JGE0</accession>
<feature type="region of interest" description="Disordered" evidence="8">
    <location>
        <begin position="548"/>
        <end position="611"/>
    </location>
</feature>
<feature type="compositionally biased region" description="Basic and acidic residues" evidence="8">
    <location>
        <begin position="409"/>
        <end position="420"/>
    </location>
</feature>
<feature type="compositionally biased region" description="Basic and acidic residues" evidence="8">
    <location>
        <begin position="548"/>
        <end position="570"/>
    </location>
</feature>
<dbReference type="PANTHER" id="PTHR12663">
    <property type="entry name" value="ANDROGEN INDUCED INHIBITOR OF PROLIFERATION AS3 / PDS5-RELATED"/>
    <property type="match status" value="1"/>
</dbReference>
<evidence type="ECO:0000256" key="8">
    <source>
        <dbReference type="SAM" id="MobiDB-lite"/>
    </source>
</evidence>
<feature type="region of interest" description="Disordered" evidence="8">
    <location>
        <begin position="301"/>
        <end position="463"/>
    </location>
</feature>
<keyword evidence="5" id="KW-0234">DNA repair</keyword>
<evidence type="ECO:0000256" key="2">
    <source>
        <dbReference type="ARBA" id="ARBA00022618"/>
    </source>
</evidence>
<dbReference type="GO" id="GO:0007064">
    <property type="term" value="P:mitotic sister chromatid cohesion"/>
    <property type="evidence" value="ECO:0000318"/>
    <property type="project" value="GO_Central"/>
</dbReference>
<evidence type="ECO:0000256" key="4">
    <source>
        <dbReference type="ARBA" id="ARBA00022776"/>
    </source>
</evidence>
<evidence type="ECO:0000256" key="3">
    <source>
        <dbReference type="ARBA" id="ARBA00022763"/>
    </source>
</evidence>
<keyword evidence="6" id="KW-0539">Nucleus</keyword>
<dbReference type="GO" id="GO:0140670">
    <property type="term" value="F:cohesin unloader activity"/>
    <property type="evidence" value="ECO:0000318"/>
    <property type="project" value="GO_Central"/>
</dbReference>
<proteinExistence type="predicted"/>
<dbReference type="GO" id="GO:0005634">
    <property type="term" value="C:nucleus"/>
    <property type="evidence" value="ECO:0000318"/>
    <property type="project" value="GO_Central"/>
</dbReference>
<comment type="subcellular location">
    <subcellularLocation>
        <location evidence="1">Nucleus</location>
    </subcellularLocation>
</comment>
<reference evidence="11" key="2">
    <citation type="submission" date="2025-04" db="UniProtKB">
        <authorList>
            <consortium name="RefSeq"/>
        </authorList>
    </citation>
    <scope>IDENTIFICATION</scope>
    <source>
        <tissue evidence="12">Leaf</tissue>
    </source>
</reference>
<evidence type="ECO:0000313" key="12">
    <source>
        <dbReference type="RefSeq" id="XP_056699213.1"/>
    </source>
</evidence>
<dbReference type="Gene3D" id="2.30.30.140">
    <property type="match status" value="1"/>
</dbReference>
<dbReference type="KEGG" id="soe:110805132"/>
<dbReference type="GO" id="GO:0000785">
    <property type="term" value="C:chromatin"/>
    <property type="evidence" value="ECO:0000318"/>
    <property type="project" value="GO_Central"/>
</dbReference>
<evidence type="ECO:0000256" key="1">
    <source>
        <dbReference type="ARBA" id="ARBA00004123"/>
    </source>
</evidence>
<reference evidence="10" key="1">
    <citation type="journal article" date="2021" name="Nat. Commun.">
        <title>Genomic analyses provide insights into spinach domestication and the genetic basis of agronomic traits.</title>
        <authorList>
            <person name="Cai X."/>
            <person name="Sun X."/>
            <person name="Xu C."/>
            <person name="Sun H."/>
            <person name="Wang X."/>
            <person name="Ge C."/>
            <person name="Zhang Z."/>
            <person name="Wang Q."/>
            <person name="Fei Z."/>
            <person name="Jiao C."/>
            <person name="Wang Q."/>
        </authorList>
    </citation>
    <scope>NUCLEOTIDE SEQUENCE [LARGE SCALE GENOMIC DNA]</scope>
    <source>
        <strain evidence="10">cv. Varoflay</strain>
    </source>
</reference>
<evidence type="ECO:0000313" key="11">
    <source>
        <dbReference type="RefSeq" id="XP_021866448.1"/>
    </source>
</evidence>